<reference evidence="1 2" key="1">
    <citation type="submission" date="2019-05" db="EMBL/GenBank/DDBJ databases">
        <authorList>
            <consortium name="Pathogen Informatics"/>
        </authorList>
    </citation>
    <scope>NUCLEOTIDE SEQUENCE [LARGE SCALE GENOMIC DNA]</scope>
    <source>
        <strain evidence="1 2">NCTC12971</strain>
    </source>
</reference>
<name>A0A4U9HFN2_SERRU</name>
<dbReference type="Proteomes" id="UP000307968">
    <property type="component" value="Chromosome"/>
</dbReference>
<dbReference type="SUPFAM" id="SSF51604">
    <property type="entry name" value="Enolase C-terminal domain-like"/>
    <property type="match status" value="1"/>
</dbReference>
<evidence type="ECO:0000313" key="1">
    <source>
        <dbReference type="EMBL" id="VTP62515.1"/>
    </source>
</evidence>
<accession>A0A4U9HFN2</accession>
<proteinExistence type="predicted"/>
<dbReference type="GO" id="GO:0016853">
    <property type="term" value="F:isomerase activity"/>
    <property type="evidence" value="ECO:0007669"/>
    <property type="project" value="UniProtKB-KW"/>
</dbReference>
<keyword evidence="1" id="KW-0413">Isomerase</keyword>
<dbReference type="EMBL" id="LR590463">
    <property type="protein sequence ID" value="VTP62515.1"/>
    <property type="molecule type" value="Genomic_DNA"/>
</dbReference>
<dbReference type="AlphaFoldDB" id="A0A4U9HFN2"/>
<dbReference type="Gene3D" id="3.20.20.120">
    <property type="entry name" value="Enolase-like C-terminal domain"/>
    <property type="match status" value="1"/>
</dbReference>
<gene>
    <name evidence="1" type="primary">ycjG_2</name>
    <name evidence="1" type="ORF">NCTC12971_02677</name>
</gene>
<sequence length="53" mass="5460">MLGCMLCTSRAVAAALPLAPAARFVDLDGPTWLAQDVEPGLDFACGVIRLGDA</sequence>
<dbReference type="InterPro" id="IPR036849">
    <property type="entry name" value="Enolase-like_C_sf"/>
</dbReference>
<dbReference type="EC" id="5.1.1.-" evidence="1"/>
<organism evidence="1 2">
    <name type="scientific">Serratia rubidaea</name>
    <name type="common">Serratia marinorubra</name>
    <dbReference type="NCBI Taxonomy" id="61652"/>
    <lineage>
        <taxon>Bacteria</taxon>
        <taxon>Pseudomonadati</taxon>
        <taxon>Pseudomonadota</taxon>
        <taxon>Gammaproteobacteria</taxon>
        <taxon>Enterobacterales</taxon>
        <taxon>Yersiniaceae</taxon>
        <taxon>Serratia</taxon>
    </lineage>
</organism>
<protein>
    <submittedName>
        <fullName evidence="1">L-Ala-D/L-Glu epimerase</fullName>
        <ecNumber evidence="1">5.1.1.-</ecNumber>
    </submittedName>
</protein>
<evidence type="ECO:0000313" key="2">
    <source>
        <dbReference type="Proteomes" id="UP000307968"/>
    </source>
</evidence>